<evidence type="ECO:0000313" key="3">
    <source>
        <dbReference type="Proteomes" id="UP000452141"/>
    </source>
</evidence>
<feature type="transmembrane region" description="Helical" evidence="1">
    <location>
        <begin position="386"/>
        <end position="404"/>
    </location>
</feature>
<feature type="transmembrane region" description="Helical" evidence="1">
    <location>
        <begin position="188"/>
        <end position="217"/>
    </location>
</feature>
<feature type="transmembrane region" description="Helical" evidence="1">
    <location>
        <begin position="296"/>
        <end position="317"/>
    </location>
</feature>
<feature type="transmembrane region" description="Helical" evidence="1">
    <location>
        <begin position="110"/>
        <end position="132"/>
    </location>
</feature>
<dbReference type="InterPro" id="IPR018580">
    <property type="entry name" value="Uncharacterised_YfhO"/>
</dbReference>
<feature type="transmembrane region" description="Helical" evidence="1">
    <location>
        <begin position="324"/>
        <end position="345"/>
    </location>
</feature>
<organism evidence="2 3">
    <name type="scientific">Lactobacillus equicursoris</name>
    <dbReference type="NCBI Taxonomy" id="420645"/>
    <lineage>
        <taxon>Bacteria</taxon>
        <taxon>Bacillati</taxon>
        <taxon>Bacillota</taxon>
        <taxon>Bacilli</taxon>
        <taxon>Lactobacillales</taxon>
        <taxon>Lactobacillaceae</taxon>
        <taxon>Lactobacillus</taxon>
    </lineage>
</organism>
<keyword evidence="1" id="KW-1133">Transmembrane helix</keyword>
<dbReference type="PANTHER" id="PTHR38454:SF1">
    <property type="entry name" value="INTEGRAL MEMBRANE PROTEIN"/>
    <property type="match status" value="1"/>
</dbReference>
<feature type="transmembrane region" description="Helical" evidence="1">
    <location>
        <begin position="917"/>
        <end position="936"/>
    </location>
</feature>
<keyword evidence="1" id="KW-0812">Transmembrane</keyword>
<dbReference type="EMBL" id="VUMW01000023">
    <property type="protein sequence ID" value="MST80288.1"/>
    <property type="molecule type" value="Genomic_DNA"/>
</dbReference>
<dbReference type="PROSITE" id="PS51257">
    <property type="entry name" value="PROKAR_LIPOPROTEIN"/>
    <property type="match status" value="1"/>
</dbReference>
<accession>A0A844FPI1</accession>
<evidence type="ECO:0000313" key="2">
    <source>
        <dbReference type="EMBL" id="MST80288.1"/>
    </source>
</evidence>
<dbReference type="PANTHER" id="PTHR38454">
    <property type="entry name" value="INTEGRAL MEMBRANE PROTEIN-RELATED"/>
    <property type="match status" value="1"/>
</dbReference>
<dbReference type="Pfam" id="PF09586">
    <property type="entry name" value="YfhO"/>
    <property type="match status" value="1"/>
</dbReference>
<sequence length="946" mass="106346">MHFDFTKKKRDIYWKYTLFYLLIAACFFGPYLITGHSLIWNTDAANQHLPLMVKYREYLLSFLRHLSQGPAEWSWTAGVGSDLFSIFSYYTIGDVFAYIALLFPTSHLVFAYQLILVLRLYCVGLAFVYFARHFAFKNWIILVGSGVYMVNAYLLYAAIAQPMFATTFMIFPIIVVQLEKVLIGQKSWGLLAVFVWMLVSNYYLAFVLGLGAILYLALRYGLVYYQKIDFWATFKKLLFAAVGAIASSAGLLIPELIAVMNSTRTGSEFANGLVFYPFYYYLLLPKQLINGDNWQLMFWSALGLASIILPALAYLFANWRKYRVIAASLILGFIFTLIPAIGALFNGGMSPSNRWTLLLYLPLALTVTIFLKAVSEKAVTKKEWQTILLVCGIYLIYLVVLSFLENDYNLFLPVVFLFLSLAACLAYTQGFAPEKAISGVVVLNLAFNAVYAALPYNGSFASSMLAQGEYEQIAEKRYGGLNKILPTGSFYRVNTVSSNQFVSQKKLWNDLTSGLANVSSYYSIQNKYLGQFSTDLGNVQYDNNIPLHQLDDRTILNNFFGVRYIFSQKGSVNAQKTPGTYDLIGASKAVTDPDTAISYQARLYKTTEAFPLVWLTNKVISPSRYQKLSDSQKERALASGAVTSAKGNYQKAKLSGVKTVKASLVNNQGQKVNKNKINYTDSQETYTIKLSKKALAKLGKCELHVELSQVSYQPLTLSQQLDLELKKAKQQADLTGKAFNQTQTKYKYWRYHLLAGSPDPSYKLSVSTKKTTETLAQPSQEMTSFFRLVDGGTLNLGSYQTLPSSLTLKPSKLGTYRLKWKVVAIPLNHAYVKEVRQIQQEGIKQLKLSQNRLSGMLNAKKSSIMTSTIPYSSGWHATLDGKAVKVIKTNEAFVGIQVRKGKHRLVLYYQTPGLRTGLIISTLAAIILLACFYLELEKAKRAQKKR</sequence>
<feature type="transmembrane region" description="Helical" evidence="1">
    <location>
        <begin position="12"/>
        <end position="33"/>
    </location>
</feature>
<evidence type="ECO:0000256" key="1">
    <source>
        <dbReference type="SAM" id="Phobius"/>
    </source>
</evidence>
<proteinExistence type="predicted"/>
<feature type="transmembrane region" description="Helical" evidence="1">
    <location>
        <begin position="357"/>
        <end position="374"/>
    </location>
</feature>
<name>A0A844FPI1_9LACO</name>
<feature type="transmembrane region" description="Helical" evidence="1">
    <location>
        <begin position="237"/>
        <end position="257"/>
    </location>
</feature>
<feature type="transmembrane region" description="Helical" evidence="1">
    <location>
        <begin position="436"/>
        <end position="454"/>
    </location>
</feature>
<gene>
    <name evidence="2" type="ORF">FYJ61_07470</name>
</gene>
<dbReference type="RefSeq" id="WP_154487147.1">
    <property type="nucleotide sequence ID" value="NZ_VUMW01000023.1"/>
</dbReference>
<feature type="transmembrane region" description="Helical" evidence="1">
    <location>
        <begin position="410"/>
        <end position="429"/>
    </location>
</feature>
<reference evidence="2 3" key="1">
    <citation type="submission" date="2019-08" db="EMBL/GenBank/DDBJ databases">
        <title>In-depth cultivation of the pig gut microbiome towards novel bacterial diversity and tailored functional studies.</title>
        <authorList>
            <person name="Wylensek D."/>
            <person name="Hitch T.C.A."/>
            <person name="Clavel T."/>
        </authorList>
    </citation>
    <scope>NUCLEOTIDE SEQUENCE [LARGE SCALE GENOMIC DNA]</scope>
    <source>
        <strain evidence="2 3">WCA-470BD-2E</strain>
    </source>
</reference>
<dbReference type="Proteomes" id="UP000452141">
    <property type="component" value="Unassembled WGS sequence"/>
</dbReference>
<protein>
    <submittedName>
        <fullName evidence="2">YfhO family protein</fullName>
    </submittedName>
</protein>
<dbReference type="AlphaFoldDB" id="A0A844FPI1"/>
<comment type="caution">
    <text evidence="2">The sequence shown here is derived from an EMBL/GenBank/DDBJ whole genome shotgun (WGS) entry which is preliminary data.</text>
</comment>
<keyword evidence="1" id="KW-0472">Membrane</keyword>